<evidence type="ECO:0000256" key="3">
    <source>
        <dbReference type="ARBA" id="ARBA00023157"/>
    </source>
</evidence>
<keyword evidence="3" id="KW-1015">Disulfide bond</keyword>
<dbReference type="SUPFAM" id="SSF118352">
    <property type="entry name" value="HSP33 redox switch-like"/>
    <property type="match status" value="1"/>
</dbReference>
<dbReference type="EMBL" id="VBRY01000005">
    <property type="protein sequence ID" value="TLS67608.1"/>
    <property type="molecule type" value="Genomic_DNA"/>
</dbReference>
<keyword evidence="4" id="KW-0143">Chaperone</keyword>
<accession>A0A5R9GPT7</accession>
<dbReference type="GO" id="GO:0042026">
    <property type="term" value="P:protein refolding"/>
    <property type="evidence" value="ECO:0007669"/>
    <property type="project" value="TreeGrafter"/>
</dbReference>
<keyword evidence="2" id="KW-0862">Zinc</keyword>
<dbReference type="SUPFAM" id="SSF64397">
    <property type="entry name" value="Hsp33 domain"/>
    <property type="match status" value="1"/>
</dbReference>
<dbReference type="Gene3D" id="3.55.30.10">
    <property type="entry name" value="Hsp33 domain"/>
    <property type="match status" value="1"/>
</dbReference>
<dbReference type="GO" id="GO:0051082">
    <property type="term" value="F:unfolded protein binding"/>
    <property type="evidence" value="ECO:0007669"/>
    <property type="project" value="InterPro"/>
</dbReference>
<gene>
    <name evidence="6" type="ORF">FEF65_06760</name>
</gene>
<organism evidence="6 7">
    <name type="scientific">Mariprofundus erugo</name>
    <dbReference type="NCBI Taxonomy" id="2528639"/>
    <lineage>
        <taxon>Bacteria</taxon>
        <taxon>Pseudomonadati</taxon>
        <taxon>Pseudomonadota</taxon>
        <taxon>Candidatius Mariprofundia</taxon>
        <taxon>Mariprofundales</taxon>
        <taxon>Mariprofundaceae</taxon>
        <taxon>Mariprofundus</taxon>
    </lineage>
</organism>
<protein>
    <submittedName>
        <fullName evidence="6">Molecular chaperone</fullName>
    </submittedName>
</protein>
<dbReference type="Pfam" id="PF01430">
    <property type="entry name" value="HSP33"/>
    <property type="match status" value="1"/>
</dbReference>
<evidence type="ECO:0000256" key="2">
    <source>
        <dbReference type="ARBA" id="ARBA00022833"/>
    </source>
</evidence>
<dbReference type="GO" id="GO:0005737">
    <property type="term" value="C:cytoplasm"/>
    <property type="evidence" value="ECO:0007669"/>
    <property type="project" value="InterPro"/>
</dbReference>
<dbReference type="Proteomes" id="UP000306585">
    <property type="component" value="Unassembled WGS sequence"/>
</dbReference>
<evidence type="ECO:0000256" key="1">
    <source>
        <dbReference type="ARBA" id="ARBA00022490"/>
    </source>
</evidence>
<proteinExistence type="predicted"/>
<reference evidence="6 7" key="1">
    <citation type="journal article" date="2019" name="Appl. Environ. Microbiol.">
        <title>Environmental Evidence and Genomic Insight of Iron-oxidizing Bacteria Preference Towards More Corrosion Resistant Stainless Steel at Higher Salinities.</title>
        <authorList>
            <person name="Garrison C.E."/>
            <person name="Price K.A."/>
            <person name="Field E.K."/>
        </authorList>
    </citation>
    <scope>NUCLEOTIDE SEQUENCE [LARGE SCALE GENOMIC DNA]</scope>
    <source>
        <strain evidence="6 7">P3</strain>
    </source>
</reference>
<evidence type="ECO:0000313" key="6">
    <source>
        <dbReference type="EMBL" id="TLS67608.1"/>
    </source>
</evidence>
<dbReference type="RefSeq" id="WP_138239041.1">
    <property type="nucleotide sequence ID" value="NZ_VBRY01000005.1"/>
</dbReference>
<dbReference type="PANTHER" id="PTHR30111:SF1">
    <property type="entry name" value="33 KDA CHAPERONIN"/>
    <property type="match status" value="1"/>
</dbReference>
<comment type="caution">
    <text evidence="6">The sequence shown here is derived from an EMBL/GenBank/DDBJ whole genome shotgun (WGS) entry which is preliminary data.</text>
</comment>
<dbReference type="PANTHER" id="PTHR30111">
    <property type="entry name" value="33 KDA CHAPERONIN"/>
    <property type="match status" value="1"/>
</dbReference>
<sequence>MAHPSQLTTASDPTEQAGDQLIRFLLPDAFTRGAIIRGKQIIETAASMHRLDAADGLLFGQALLSSILLLSISKGGVRQVLQLDATVKSASWQRLLAETRPGAVRGYINRNDSNAEPDAPSLAARMGSTIRLSTVRDPGFGQPYISTVEHDSPYLADHIVRYLAQSVQIRADIVLHDDLAIMIEAMPGCDEEHWFKAVEALAKIPASAMAEQTPEALLAYFDSLHCRQAGSDNYSYRCGCSPAMMAESLRAIPAEQLDELVDASGHITVTCQYCGNHYAVAHSVTPSRLQ</sequence>
<dbReference type="AlphaFoldDB" id="A0A5R9GPT7"/>
<evidence type="ECO:0000256" key="4">
    <source>
        <dbReference type="ARBA" id="ARBA00023186"/>
    </source>
</evidence>
<dbReference type="InterPro" id="IPR000397">
    <property type="entry name" value="Heat_shock_Hsp33"/>
</dbReference>
<keyword evidence="7" id="KW-1185">Reference proteome</keyword>
<dbReference type="InterPro" id="IPR016154">
    <property type="entry name" value="Heat_shock_Hsp33_C"/>
</dbReference>
<evidence type="ECO:0000256" key="5">
    <source>
        <dbReference type="ARBA" id="ARBA00023284"/>
    </source>
</evidence>
<evidence type="ECO:0000313" key="7">
    <source>
        <dbReference type="Proteomes" id="UP000306585"/>
    </source>
</evidence>
<dbReference type="InterPro" id="IPR016153">
    <property type="entry name" value="Heat_shock_Hsp33_N"/>
</dbReference>
<keyword evidence="5" id="KW-0676">Redox-active center</keyword>
<name>A0A5R9GPT7_9PROT</name>
<keyword evidence="1" id="KW-0963">Cytoplasm</keyword>
<dbReference type="Gene3D" id="3.90.1280.10">
    <property type="entry name" value="HSP33 redox switch-like"/>
    <property type="match status" value="1"/>
</dbReference>
<dbReference type="GO" id="GO:0044183">
    <property type="term" value="F:protein folding chaperone"/>
    <property type="evidence" value="ECO:0007669"/>
    <property type="project" value="TreeGrafter"/>
</dbReference>